<dbReference type="AlphaFoldDB" id="A0A1J1J0C7"/>
<dbReference type="PANTHER" id="PTHR24256">
    <property type="entry name" value="TRYPTASE-RELATED"/>
    <property type="match status" value="1"/>
</dbReference>
<organism evidence="11 12">
    <name type="scientific">Clunio marinus</name>
    <dbReference type="NCBI Taxonomy" id="568069"/>
    <lineage>
        <taxon>Eukaryota</taxon>
        <taxon>Metazoa</taxon>
        <taxon>Ecdysozoa</taxon>
        <taxon>Arthropoda</taxon>
        <taxon>Hexapoda</taxon>
        <taxon>Insecta</taxon>
        <taxon>Pterygota</taxon>
        <taxon>Neoptera</taxon>
        <taxon>Endopterygota</taxon>
        <taxon>Diptera</taxon>
        <taxon>Nematocera</taxon>
        <taxon>Chironomoidea</taxon>
        <taxon>Chironomidae</taxon>
        <taxon>Clunio</taxon>
    </lineage>
</organism>
<dbReference type="Proteomes" id="UP000183832">
    <property type="component" value="Unassembled WGS sequence"/>
</dbReference>
<keyword evidence="2" id="KW-0964">Secreted</keyword>
<comment type="similarity">
    <text evidence="8">Belongs to the peptidase S1 family. CLIP subfamily.</text>
</comment>
<keyword evidence="9" id="KW-0720">Serine protease</keyword>
<evidence type="ECO:0000256" key="8">
    <source>
        <dbReference type="ARBA" id="ARBA00024195"/>
    </source>
</evidence>
<evidence type="ECO:0000256" key="4">
    <source>
        <dbReference type="ARBA" id="ARBA00022729"/>
    </source>
</evidence>
<dbReference type="GO" id="GO:0005576">
    <property type="term" value="C:extracellular region"/>
    <property type="evidence" value="ECO:0007669"/>
    <property type="project" value="UniProtKB-SubCell"/>
</dbReference>
<keyword evidence="7" id="KW-0325">Glycoprotein</keyword>
<dbReference type="SUPFAM" id="SSF50494">
    <property type="entry name" value="Trypsin-like serine proteases"/>
    <property type="match status" value="1"/>
</dbReference>
<evidence type="ECO:0000313" key="12">
    <source>
        <dbReference type="Proteomes" id="UP000183832"/>
    </source>
</evidence>
<keyword evidence="9" id="KW-0645">Protease</keyword>
<proteinExistence type="inferred from homology"/>
<dbReference type="Pfam" id="PF00089">
    <property type="entry name" value="Trypsin"/>
    <property type="match status" value="1"/>
</dbReference>
<feature type="domain" description="Peptidase S1" evidence="10">
    <location>
        <begin position="95"/>
        <end position="364"/>
    </location>
</feature>
<dbReference type="SMART" id="SM00020">
    <property type="entry name" value="Tryp_SPc"/>
    <property type="match status" value="1"/>
</dbReference>
<dbReference type="PROSITE" id="PS00135">
    <property type="entry name" value="TRYPSIN_SER"/>
    <property type="match status" value="1"/>
</dbReference>
<evidence type="ECO:0000256" key="7">
    <source>
        <dbReference type="ARBA" id="ARBA00023180"/>
    </source>
</evidence>
<accession>A0A1J1J0C7</accession>
<dbReference type="EMBL" id="CVRI01000066">
    <property type="protein sequence ID" value="CRL05909.1"/>
    <property type="molecule type" value="Genomic_DNA"/>
</dbReference>
<dbReference type="InterPro" id="IPR051487">
    <property type="entry name" value="Ser/Thr_Proteases_Immune/Dev"/>
</dbReference>
<dbReference type="InterPro" id="IPR018114">
    <property type="entry name" value="TRYPSIN_HIS"/>
</dbReference>
<keyword evidence="5" id="KW-0391">Immunity</keyword>
<evidence type="ECO:0000256" key="6">
    <source>
        <dbReference type="ARBA" id="ARBA00023157"/>
    </source>
</evidence>
<evidence type="ECO:0000256" key="3">
    <source>
        <dbReference type="ARBA" id="ARBA00022588"/>
    </source>
</evidence>
<dbReference type="InterPro" id="IPR001314">
    <property type="entry name" value="Peptidase_S1A"/>
</dbReference>
<dbReference type="Gene3D" id="2.40.10.10">
    <property type="entry name" value="Trypsin-like serine proteases"/>
    <property type="match status" value="2"/>
</dbReference>
<dbReference type="FunFam" id="2.40.10.10:FF:000028">
    <property type="entry name" value="Serine protease easter"/>
    <property type="match status" value="1"/>
</dbReference>
<dbReference type="InterPro" id="IPR009003">
    <property type="entry name" value="Peptidase_S1_PA"/>
</dbReference>
<gene>
    <name evidence="11" type="ORF">CLUMA_CG019129</name>
</gene>
<dbReference type="GO" id="GO:0004252">
    <property type="term" value="F:serine-type endopeptidase activity"/>
    <property type="evidence" value="ECO:0007669"/>
    <property type="project" value="InterPro"/>
</dbReference>
<dbReference type="PROSITE" id="PS50240">
    <property type="entry name" value="TRYPSIN_DOM"/>
    <property type="match status" value="1"/>
</dbReference>
<dbReference type="InterPro" id="IPR033116">
    <property type="entry name" value="TRYPSIN_SER"/>
</dbReference>
<dbReference type="OrthoDB" id="547031at2759"/>
<evidence type="ECO:0000256" key="1">
    <source>
        <dbReference type="ARBA" id="ARBA00004613"/>
    </source>
</evidence>
<reference evidence="11 12" key="1">
    <citation type="submission" date="2015-04" db="EMBL/GenBank/DDBJ databases">
        <authorList>
            <person name="Syromyatnikov M.Y."/>
            <person name="Popov V.N."/>
        </authorList>
    </citation>
    <scope>NUCLEOTIDE SEQUENCE [LARGE SCALE GENOMIC DNA]</scope>
</reference>
<name>A0A1J1J0C7_9DIPT</name>
<protein>
    <submittedName>
        <fullName evidence="11">CLUMA_CG019129, isoform A</fullName>
    </submittedName>
</protein>
<dbReference type="CDD" id="cd00190">
    <property type="entry name" value="Tryp_SPc"/>
    <property type="match status" value="1"/>
</dbReference>
<evidence type="ECO:0000259" key="10">
    <source>
        <dbReference type="PROSITE" id="PS50240"/>
    </source>
</evidence>
<dbReference type="GO" id="GO:0045087">
    <property type="term" value="P:innate immune response"/>
    <property type="evidence" value="ECO:0007669"/>
    <property type="project" value="UniProtKB-KW"/>
</dbReference>
<keyword evidence="6" id="KW-1015">Disulfide bond</keyword>
<dbReference type="InterPro" id="IPR043504">
    <property type="entry name" value="Peptidase_S1_PA_chymotrypsin"/>
</dbReference>
<dbReference type="PROSITE" id="PS00134">
    <property type="entry name" value="TRYPSIN_HIS"/>
    <property type="match status" value="1"/>
</dbReference>
<evidence type="ECO:0000256" key="2">
    <source>
        <dbReference type="ARBA" id="ARBA00022525"/>
    </source>
</evidence>
<keyword evidence="4" id="KW-0732">Signal</keyword>
<keyword evidence="12" id="KW-1185">Reference proteome</keyword>
<comment type="subcellular location">
    <subcellularLocation>
        <location evidence="1">Secreted</location>
    </subcellularLocation>
</comment>
<sequence length="365" mass="41565">MEPVKAAECEDKEVCKPLKECEREMEFFKKREFAKLRVCGIFDQTMSHCCQIQSTDRFLEDSTSLVTEAVSEIETHKNFHLINEASCGAQTNYRIIGGRKARIHEFPWLVLLAYRHDDIVSFSCGGTLISKRYVLTAAHCVNQRDYNLFSVRIGEHTISKDIDCNNYKDNSTCSDLPVEDIEIESIISHKDFNNENMINDIALIRLSRDVELSKKRINVRTICLPVEESQQIDNIHDEFLNLTIAGWGLTENDRKQSDVLIKAKVPYLSNPSCIKIYDIKKRNYSTLKIEIKDSHMCAGGIERVDTCRGDSGSALMGVADLGNFSRIFQHGIVSMGVKCSQVEPFPGIYTRVSKFITWILDNMTP</sequence>
<keyword evidence="3" id="KW-0399">Innate immunity</keyword>
<evidence type="ECO:0000313" key="11">
    <source>
        <dbReference type="EMBL" id="CRL05909.1"/>
    </source>
</evidence>
<dbReference type="PRINTS" id="PR00722">
    <property type="entry name" value="CHYMOTRYPSIN"/>
</dbReference>
<keyword evidence="9" id="KW-0378">Hydrolase</keyword>
<evidence type="ECO:0000256" key="9">
    <source>
        <dbReference type="RuleBase" id="RU363034"/>
    </source>
</evidence>
<dbReference type="InterPro" id="IPR001254">
    <property type="entry name" value="Trypsin_dom"/>
</dbReference>
<evidence type="ECO:0000256" key="5">
    <source>
        <dbReference type="ARBA" id="ARBA00022859"/>
    </source>
</evidence>
<dbReference type="GO" id="GO:0006508">
    <property type="term" value="P:proteolysis"/>
    <property type="evidence" value="ECO:0007669"/>
    <property type="project" value="UniProtKB-KW"/>
</dbReference>
<dbReference type="STRING" id="568069.A0A1J1J0C7"/>